<comment type="caution">
    <text evidence="3">The sequence shown here is derived from an EMBL/GenBank/DDBJ whole genome shotgun (WGS) entry which is preliminary data.</text>
</comment>
<dbReference type="AlphaFoldDB" id="A0AAD5RAM3"/>
<keyword evidence="1" id="KW-1133">Transmembrane helix</keyword>
<evidence type="ECO:0000259" key="2">
    <source>
        <dbReference type="Pfam" id="PF10328"/>
    </source>
</evidence>
<accession>A0AAD5RAM3</accession>
<gene>
    <name evidence="3" type="ORF">KIN20_035047</name>
</gene>
<dbReference type="PANTHER" id="PTHR23017">
    <property type="entry name" value="SERPENTINE RECEPTOR, CLASS X"/>
    <property type="match status" value="1"/>
</dbReference>
<dbReference type="Pfam" id="PF10328">
    <property type="entry name" value="7TM_GPCR_Srx"/>
    <property type="match status" value="1"/>
</dbReference>
<sequence length="137" mass="16503">MWLQRNSWEWWEFNRGHEIALTAFNWKEYVETVNDVFQRKRHKIGVLFFKQVVCHNALFFFQAISYFYICPLFGSQWAVFFISTFVWELTHALDGLIVVLFHFPFSHFGSKFMKKKPPAVVAMFSHRKTKRQAKILC</sequence>
<dbReference type="Proteomes" id="UP001196413">
    <property type="component" value="Unassembled WGS sequence"/>
</dbReference>
<proteinExistence type="predicted"/>
<evidence type="ECO:0000313" key="3">
    <source>
        <dbReference type="EMBL" id="KAJ1372790.1"/>
    </source>
</evidence>
<keyword evidence="4" id="KW-1185">Reference proteome</keyword>
<evidence type="ECO:0000256" key="1">
    <source>
        <dbReference type="SAM" id="Phobius"/>
    </source>
</evidence>
<feature type="transmembrane region" description="Helical" evidence="1">
    <location>
        <begin position="75"/>
        <end position="105"/>
    </location>
</feature>
<keyword evidence="1" id="KW-0472">Membrane</keyword>
<feature type="transmembrane region" description="Helical" evidence="1">
    <location>
        <begin position="47"/>
        <end position="69"/>
    </location>
</feature>
<organism evidence="3 4">
    <name type="scientific">Parelaphostrongylus tenuis</name>
    <name type="common">Meningeal worm</name>
    <dbReference type="NCBI Taxonomy" id="148309"/>
    <lineage>
        <taxon>Eukaryota</taxon>
        <taxon>Metazoa</taxon>
        <taxon>Ecdysozoa</taxon>
        <taxon>Nematoda</taxon>
        <taxon>Chromadorea</taxon>
        <taxon>Rhabditida</taxon>
        <taxon>Rhabditina</taxon>
        <taxon>Rhabditomorpha</taxon>
        <taxon>Strongyloidea</taxon>
        <taxon>Metastrongylidae</taxon>
        <taxon>Parelaphostrongylus</taxon>
    </lineage>
</organism>
<protein>
    <recommendedName>
        <fullName evidence="2">7TM GPCR serpentine receptor class x (Srx) domain-containing protein</fullName>
    </recommendedName>
</protein>
<dbReference type="InterPro" id="IPR019430">
    <property type="entry name" value="7TM_GPCR_serpentine_rcpt_Srx"/>
</dbReference>
<evidence type="ECO:0000313" key="4">
    <source>
        <dbReference type="Proteomes" id="UP001196413"/>
    </source>
</evidence>
<keyword evidence="1" id="KW-0812">Transmembrane</keyword>
<dbReference type="PANTHER" id="PTHR23017:SF3">
    <property type="entry name" value="G-PROTEIN COUPLED RECEPTORS FAMILY 1 PROFILE DOMAIN-CONTAINING PROTEIN"/>
    <property type="match status" value="1"/>
</dbReference>
<reference evidence="3" key="1">
    <citation type="submission" date="2021-06" db="EMBL/GenBank/DDBJ databases">
        <title>Parelaphostrongylus tenuis whole genome reference sequence.</title>
        <authorList>
            <person name="Garwood T.J."/>
            <person name="Larsen P.A."/>
            <person name="Fountain-Jones N.M."/>
            <person name="Garbe J.R."/>
            <person name="Macchietto M.G."/>
            <person name="Kania S.A."/>
            <person name="Gerhold R.W."/>
            <person name="Richards J.E."/>
            <person name="Wolf T.M."/>
        </authorList>
    </citation>
    <scope>NUCLEOTIDE SEQUENCE</scope>
    <source>
        <strain evidence="3">MNPRO001-30</strain>
        <tissue evidence="3">Meninges</tissue>
    </source>
</reference>
<name>A0AAD5RAM3_PARTN</name>
<dbReference type="EMBL" id="JAHQIW010007185">
    <property type="protein sequence ID" value="KAJ1372790.1"/>
    <property type="molecule type" value="Genomic_DNA"/>
</dbReference>
<feature type="domain" description="7TM GPCR serpentine receptor class x (Srx)" evidence="2">
    <location>
        <begin position="34"/>
        <end position="102"/>
    </location>
</feature>